<keyword evidence="1" id="KW-0472">Membrane</keyword>
<evidence type="ECO:0000256" key="1">
    <source>
        <dbReference type="SAM" id="Phobius"/>
    </source>
</evidence>
<sequence length="213" mass="23195">MKLRPAFIAELAVNLLLPWVAYRLALPRWGDGGGLIASAVPPAVWSIVGLVRFRRVDALSATVLLGIALSLGAMAFGGGPRVLLMRESLASGVIGVVFLLSLVTKRPLVFYLARATVARETPEGVARFELLWQERREFASAMRVLTAVWGIGLVGETAVRGWLATTWPVERFLVVSPLLGYGLFGALMAWTLWYRTRIRRIGGTHGLLGDATI</sequence>
<keyword evidence="1" id="KW-1133">Transmembrane helix</keyword>
<evidence type="ECO:0008006" key="4">
    <source>
        <dbReference type="Google" id="ProtNLM"/>
    </source>
</evidence>
<dbReference type="NCBIfam" id="NF041646">
    <property type="entry name" value="VC0807_fam"/>
    <property type="match status" value="1"/>
</dbReference>
<dbReference type="STRING" id="416943.SAMN05445871_2275"/>
<dbReference type="EMBL" id="FOAJ01000003">
    <property type="protein sequence ID" value="SEK81530.1"/>
    <property type="molecule type" value="Genomic_DNA"/>
</dbReference>
<dbReference type="RefSeq" id="WP_090544868.1">
    <property type="nucleotide sequence ID" value="NZ_FNSR01000001.1"/>
</dbReference>
<evidence type="ECO:0000313" key="2">
    <source>
        <dbReference type="EMBL" id="SEK81530.1"/>
    </source>
</evidence>
<evidence type="ECO:0000313" key="3">
    <source>
        <dbReference type="Proteomes" id="UP000199120"/>
    </source>
</evidence>
<proteinExistence type="predicted"/>
<feature type="transmembrane region" description="Helical" evidence="1">
    <location>
        <begin position="33"/>
        <end position="51"/>
    </location>
</feature>
<feature type="transmembrane region" description="Helical" evidence="1">
    <location>
        <begin position="58"/>
        <end position="77"/>
    </location>
</feature>
<organism evidence="2 3">
    <name type="scientific">Paraburkholderia caballeronis</name>
    <dbReference type="NCBI Taxonomy" id="416943"/>
    <lineage>
        <taxon>Bacteria</taxon>
        <taxon>Pseudomonadati</taxon>
        <taxon>Pseudomonadota</taxon>
        <taxon>Betaproteobacteria</taxon>
        <taxon>Burkholderiales</taxon>
        <taxon>Burkholderiaceae</taxon>
        <taxon>Paraburkholderia</taxon>
    </lineage>
</organism>
<dbReference type="Proteomes" id="UP000199120">
    <property type="component" value="Unassembled WGS sequence"/>
</dbReference>
<reference evidence="3" key="1">
    <citation type="submission" date="2016-10" db="EMBL/GenBank/DDBJ databases">
        <authorList>
            <person name="Varghese N."/>
            <person name="Submissions S."/>
        </authorList>
    </citation>
    <scope>NUCLEOTIDE SEQUENCE [LARGE SCALE GENOMIC DNA]</scope>
    <source>
        <strain evidence="3">LMG 26416</strain>
    </source>
</reference>
<dbReference type="OrthoDB" id="7062026at2"/>
<keyword evidence="1" id="KW-0812">Transmembrane</keyword>
<feature type="transmembrane region" description="Helical" evidence="1">
    <location>
        <begin position="83"/>
        <end position="104"/>
    </location>
</feature>
<keyword evidence="3" id="KW-1185">Reference proteome</keyword>
<protein>
    <recommendedName>
        <fullName evidence="4">Transmembrane protein</fullName>
    </recommendedName>
</protein>
<feature type="transmembrane region" description="Helical" evidence="1">
    <location>
        <begin position="144"/>
        <end position="163"/>
    </location>
</feature>
<gene>
    <name evidence="2" type="ORF">SAMN05192542_103579</name>
</gene>
<dbReference type="AlphaFoldDB" id="A0A1H7K4Z6"/>
<feature type="transmembrane region" description="Helical" evidence="1">
    <location>
        <begin position="175"/>
        <end position="194"/>
    </location>
</feature>
<name>A0A1H7K4Z6_9BURK</name>
<accession>A0A1H7K4Z6</accession>